<evidence type="ECO:0000256" key="1">
    <source>
        <dbReference type="ARBA" id="ARBA00022527"/>
    </source>
</evidence>
<evidence type="ECO:0000256" key="7">
    <source>
        <dbReference type="SAM" id="MobiDB-lite"/>
    </source>
</evidence>
<evidence type="ECO:0000313" key="9">
    <source>
        <dbReference type="EMBL" id="KAJ8904551.1"/>
    </source>
</evidence>
<keyword evidence="3 6" id="KW-0547">Nucleotide-binding</keyword>
<comment type="caution">
    <text evidence="9">The sequence shown here is derived from an EMBL/GenBank/DDBJ whole genome shotgun (WGS) entry which is preliminary data.</text>
</comment>
<proteinExistence type="predicted"/>
<dbReference type="InterPro" id="IPR017441">
    <property type="entry name" value="Protein_kinase_ATP_BS"/>
</dbReference>
<dbReference type="Pfam" id="PF00069">
    <property type="entry name" value="Pkinase"/>
    <property type="match status" value="1"/>
</dbReference>
<feature type="domain" description="Protein kinase" evidence="8">
    <location>
        <begin position="4"/>
        <end position="286"/>
    </location>
</feature>
<dbReference type="SUPFAM" id="SSF56112">
    <property type="entry name" value="Protein kinase-like (PK-like)"/>
    <property type="match status" value="1"/>
</dbReference>
<accession>A0AAV8UPV9</accession>
<evidence type="ECO:0000256" key="3">
    <source>
        <dbReference type="ARBA" id="ARBA00022741"/>
    </source>
</evidence>
<evidence type="ECO:0000313" key="10">
    <source>
        <dbReference type="Proteomes" id="UP001157974"/>
    </source>
</evidence>
<dbReference type="GO" id="GO:0005524">
    <property type="term" value="F:ATP binding"/>
    <property type="evidence" value="ECO:0007669"/>
    <property type="project" value="UniProtKB-UniRule"/>
</dbReference>
<keyword evidence="5 6" id="KW-0067">ATP-binding</keyword>
<dbReference type="InterPro" id="IPR000719">
    <property type="entry name" value="Prot_kinase_dom"/>
</dbReference>
<dbReference type="PANTHER" id="PTHR24055">
    <property type="entry name" value="MITOGEN-ACTIVATED PROTEIN KINASE"/>
    <property type="match status" value="1"/>
</dbReference>
<feature type="compositionally biased region" description="Polar residues" evidence="7">
    <location>
        <begin position="424"/>
        <end position="433"/>
    </location>
</feature>
<dbReference type="InterPro" id="IPR008271">
    <property type="entry name" value="Ser/Thr_kinase_AS"/>
</dbReference>
<dbReference type="FunFam" id="3.30.200.20:FF:000545">
    <property type="entry name" value="CMGC family protein kinase"/>
    <property type="match status" value="1"/>
</dbReference>
<feature type="compositionally biased region" description="Polar residues" evidence="7">
    <location>
        <begin position="588"/>
        <end position="604"/>
    </location>
</feature>
<reference evidence="9 10" key="1">
    <citation type="journal article" date="2023" name="Nat. Commun.">
        <title>Origin of minicircular mitochondrial genomes in red algae.</title>
        <authorList>
            <person name="Lee Y."/>
            <person name="Cho C.H."/>
            <person name="Lee Y.M."/>
            <person name="Park S.I."/>
            <person name="Yang J.H."/>
            <person name="West J.A."/>
            <person name="Bhattacharya D."/>
            <person name="Yoon H.S."/>
        </authorList>
    </citation>
    <scope>NUCLEOTIDE SEQUENCE [LARGE SCALE GENOMIC DNA]</scope>
    <source>
        <strain evidence="9 10">CCMP1338</strain>
        <tissue evidence="9">Whole cell</tissue>
    </source>
</reference>
<dbReference type="PROSITE" id="PS00107">
    <property type="entry name" value="PROTEIN_KINASE_ATP"/>
    <property type="match status" value="1"/>
</dbReference>
<keyword evidence="1" id="KW-0723">Serine/threonine-protein kinase</keyword>
<feature type="region of interest" description="Disordered" evidence="7">
    <location>
        <begin position="686"/>
        <end position="740"/>
    </location>
</feature>
<evidence type="ECO:0000259" key="8">
    <source>
        <dbReference type="PROSITE" id="PS50011"/>
    </source>
</evidence>
<feature type="region of interest" description="Disordered" evidence="7">
    <location>
        <begin position="579"/>
        <end position="651"/>
    </location>
</feature>
<feature type="region of interest" description="Disordered" evidence="7">
    <location>
        <begin position="399"/>
        <end position="544"/>
    </location>
</feature>
<feature type="binding site" evidence="6">
    <location>
        <position position="34"/>
    </location>
    <ligand>
        <name>ATP</name>
        <dbReference type="ChEBI" id="CHEBI:30616"/>
    </ligand>
</feature>
<dbReference type="Gene3D" id="1.10.510.10">
    <property type="entry name" value="Transferase(Phosphotransferase) domain 1"/>
    <property type="match status" value="1"/>
</dbReference>
<dbReference type="CDD" id="cd07830">
    <property type="entry name" value="STKc_MAK_like"/>
    <property type="match status" value="1"/>
</dbReference>
<sequence length="829" mass="91695">MDRYWVGQVIGHGTYGTVMLAQDSKTGEQVAIKKMKKRFATWEECLQLREVKALRVINHPNVIRLREVLREKDVLYLVFEHMSCNLYEVIKDRETPFSEKLLRSWFFQVLRGLAAVHKQGFFHRDLKPENLLLGGADFETLKIADFGLAREVESAPPYTEYISTRWYRAPEVLLRGSYSIPTDIWAVGAIVAEVFSLRPLFPGRNEADQLMKIAQILGTPTQSNWPDGKKLTSKMRFSYARELQPAPLEKIIPFASSSARQLIANMISYEPSRRPTAEQAMQYPFFTDSLAVQRNVVSAAPDRYPEILPERPTAAQNLNTATRFPQQKVHEQQWPQNGGKFVSPMVNGFPDRWDGPNGTTGQLDDRMMRAQFESGAQAGSTEGYHSRDTTSHARTMDNASQFQQRGSNQQRPHNGVQINAPLPGQSSRPSEVYNSADRRAGIGGQVTPPPQPTNYHGLRTGTNTHGAFDGTVDHQGHRNGPVKSPRQMNAAGLRQPSVAPAQAPAYESFKQRMARNSASPPRPDLMGSRPIGAGKPRTNLPTGQNTFVQPERNDLDVQLHQRALEVETAAIGAQFARRSVSPPPLASPTMNHQVHHQSAGQSMESAAIKKPSLYPPVSGLSERNASEEEGSARSRRGQSGAGGTWQSSRGEIEVDNRGIDEAFQNLNVGWDEHQPNNIQVDRSKAPQLYKNPSPLGSRASPPPYVPTGPNYDLNPSQPSWPLDDGPNSGFPRSSQPGFAPPVLYTVPTRVQQYAAPLAKETNSGTSARGFNVYVPIENSDPVEQNKSSDVQSFAKFNPLFNSGFDDLQDVSDLQEPPDPRATDGGKGDG</sequence>
<keyword evidence="2" id="KW-0808">Transferase</keyword>
<dbReference type="InterPro" id="IPR011009">
    <property type="entry name" value="Kinase-like_dom_sf"/>
</dbReference>
<dbReference type="GO" id="GO:0004674">
    <property type="term" value="F:protein serine/threonine kinase activity"/>
    <property type="evidence" value="ECO:0007669"/>
    <property type="project" value="UniProtKB-KW"/>
</dbReference>
<dbReference type="InterPro" id="IPR050117">
    <property type="entry name" value="MAPK"/>
</dbReference>
<feature type="region of interest" description="Disordered" evidence="7">
    <location>
        <begin position="804"/>
        <end position="829"/>
    </location>
</feature>
<keyword evidence="10" id="KW-1185">Reference proteome</keyword>
<feature type="compositionally biased region" description="Basic and acidic residues" evidence="7">
    <location>
        <begin position="817"/>
        <end position="829"/>
    </location>
</feature>
<dbReference type="EMBL" id="JAMWBK010000005">
    <property type="protein sequence ID" value="KAJ8904551.1"/>
    <property type="molecule type" value="Genomic_DNA"/>
</dbReference>
<dbReference type="PROSITE" id="PS00108">
    <property type="entry name" value="PROTEIN_KINASE_ST"/>
    <property type="match status" value="1"/>
</dbReference>
<dbReference type="FunFam" id="1.10.510.10:FF:000624">
    <property type="entry name" value="Mitogen-activated protein kinase"/>
    <property type="match status" value="1"/>
</dbReference>
<evidence type="ECO:0000256" key="2">
    <source>
        <dbReference type="ARBA" id="ARBA00022679"/>
    </source>
</evidence>
<feature type="compositionally biased region" description="Polar residues" evidence="7">
    <location>
        <begin position="399"/>
        <end position="412"/>
    </location>
</feature>
<dbReference type="SMART" id="SM00220">
    <property type="entry name" value="S_TKc"/>
    <property type="match status" value="1"/>
</dbReference>
<gene>
    <name evidence="9" type="ORF">NDN08_001069</name>
</gene>
<dbReference type="AlphaFoldDB" id="A0AAV8UPV9"/>
<evidence type="ECO:0000256" key="5">
    <source>
        <dbReference type="ARBA" id="ARBA00022840"/>
    </source>
</evidence>
<dbReference type="Proteomes" id="UP001157974">
    <property type="component" value="Unassembled WGS sequence"/>
</dbReference>
<evidence type="ECO:0000256" key="4">
    <source>
        <dbReference type="ARBA" id="ARBA00022777"/>
    </source>
</evidence>
<keyword evidence="4" id="KW-0418">Kinase</keyword>
<dbReference type="Gene3D" id="3.30.200.20">
    <property type="entry name" value="Phosphorylase Kinase, domain 1"/>
    <property type="match status" value="1"/>
</dbReference>
<dbReference type="PROSITE" id="PS50011">
    <property type="entry name" value="PROTEIN_KINASE_DOM"/>
    <property type="match status" value="1"/>
</dbReference>
<name>A0AAV8UPV9_9RHOD</name>
<evidence type="ECO:0000256" key="6">
    <source>
        <dbReference type="PROSITE-ProRule" id="PRU10141"/>
    </source>
</evidence>
<protein>
    <recommendedName>
        <fullName evidence="8">Protein kinase domain-containing protein</fullName>
    </recommendedName>
</protein>
<organism evidence="9 10">
    <name type="scientific">Rhodosorus marinus</name>
    <dbReference type="NCBI Taxonomy" id="101924"/>
    <lineage>
        <taxon>Eukaryota</taxon>
        <taxon>Rhodophyta</taxon>
        <taxon>Stylonematophyceae</taxon>
        <taxon>Stylonematales</taxon>
        <taxon>Stylonemataceae</taxon>
        <taxon>Rhodosorus</taxon>
    </lineage>
</organism>